<dbReference type="RefSeq" id="WP_205307911.1">
    <property type="nucleotide sequence ID" value="NZ_BAAAVF010000007.1"/>
</dbReference>
<organism evidence="1 2">
    <name type="scientific">Oerskovia jenensis</name>
    <dbReference type="NCBI Taxonomy" id="162169"/>
    <lineage>
        <taxon>Bacteria</taxon>
        <taxon>Bacillati</taxon>
        <taxon>Actinomycetota</taxon>
        <taxon>Actinomycetes</taxon>
        <taxon>Micrococcales</taxon>
        <taxon>Cellulomonadaceae</taxon>
        <taxon>Oerskovia</taxon>
    </lineage>
</organism>
<gene>
    <name evidence="1" type="ORF">JOD49_003012</name>
</gene>
<keyword evidence="2" id="KW-1185">Reference proteome</keyword>
<evidence type="ECO:0000313" key="2">
    <source>
        <dbReference type="Proteomes" id="UP000698059"/>
    </source>
</evidence>
<dbReference type="EMBL" id="JAFBBO010000001">
    <property type="protein sequence ID" value="MBM7480092.1"/>
    <property type="molecule type" value="Genomic_DNA"/>
</dbReference>
<sequence>MGIDVGELLREFGLRIDEGGRGARWFLRGPGGHKLVVEPTPPMTHLNAHVVRKLPDEDRSRLLVAETATDSVVHEALAGRLDILIAHPPRLIHSGHDFALTSDPAPTPPARPRPARTAWTRWTIERYLLLATEPSRQQLIAHTVGTTQQSVSNAVRHLAGFVNETREGFAATNRAELLQHWYRDYAGPGGVELGWYSLDPVVRQVTTAREAADLLQVPALVSGDVAADLMAPWKLPARGRMYLAGPVDLENDGFVPAPLQEATLVTCVPADPSLWRLTHLCTTAPEPPSMPLADPAIVYWDLKRSGELDSDEAAEHLASLILKRPL</sequence>
<name>A0ABS2LIJ9_9CELL</name>
<evidence type="ECO:0000313" key="1">
    <source>
        <dbReference type="EMBL" id="MBM7480092.1"/>
    </source>
</evidence>
<proteinExistence type="predicted"/>
<accession>A0ABS2LIJ9</accession>
<reference evidence="1 2" key="1">
    <citation type="submission" date="2021-01" db="EMBL/GenBank/DDBJ databases">
        <title>Sequencing the genomes of 1000 actinobacteria strains.</title>
        <authorList>
            <person name="Klenk H.-P."/>
        </authorList>
    </citation>
    <scope>NUCLEOTIDE SEQUENCE [LARGE SCALE GENOMIC DNA]</scope>
    <source>
        <strain evidence="1 2">DSM 46000</strain>
    </source>
</reference>
<dbReference type="Proteomes" id="UP000698059">
    <property type="component" value="Unassembled WGS sequence"/>
</dbReference>
<protein>
    <submittedName>
        <fullName evidence="1">Uncharacterized protein</fullName>
    </submittedName>
</protein>
<comment type="caution">
    <text evidence="1">The sequence shown here is derived from an EMBL/GenBank/DDBJ whole genome shotgun (WGS) entry which is preliminary data.</text>
</comment>